<dbReference type="BioCyc" id="TASI1091495:G13GE-997-MONOMER"/>
<evidence type="ECO:0000256" key="5">
    <source>
        <dbReference type="ARBA" id="ARBA00023136"/>
    </source>
</evidence>
<keyword evidence="2" id="KW-1003">Cell membrane</keyword>
<evidence type="ECO:0000256" key="4">
    <source>
        <dbReference type="ARBA" id="ARBA00022989"/>
    </source>
</evidence>
<evidence type="ECO:0000256" key="2">
    <source>
        <dbReference type="ARBA" id="ARBA00022475"/>
    </source>
</evidence>
<feature type="transmembrane region" description="Helical" evidence="6">
    <location>
        <begin position="291"/>
        <end position="310"/>
    </location>
</feature>
<evidence type="ECO:0000313" key="7">
    <source>
        <dbReference type="EMBL" id="CCG19790.1"/>
    </source>
</evidence>
<dbReference type="NCBIfam" id="TIGR04408">
    <property type="entry name" value="LptG_lptG"/>
    <property type="match status" value="1"/>
</dbReference>
<feature type="transmembrane region" description="Helical" evidence="6">
    <location>
        <begin position="350"/>
        <end position="371"/>
    </location>
</feature>
<name>I7IC20_9BURK</name>
<organism evidence="7">
    <name type="scientific">Taylorella asinigenitalis 14/45</name>
    <dbReference type="NCBI Taxonomy" id="1091495"/>
    <lineage>
        <taxon>Bacteria</taxon>
        <taxon>Pseudomonadati</taxon>
        <taxon>Pseudomonadota</taxon>
        <taxon>Betaproteobacteria</taxon>
        <taxon>Burkholderiales</taxon>
        <taxon>Alcaligenaceae</taxon>
        <taxon>Taylorella</taxon>
    </lineage>
</organism>
<evidence type="ECO:0000256" key="1">
    <source>
        <dbReference type="ARBA" id="ARBA00004651"/>
    </source>
</evidence>
<keyword evidence="5 6" id="KW-0472">Membrane</keyword>
<dbReference type="GO" id="GO:0043190">
    <property type="term" value="C:ATP-binding cassette (ABC) transporter complex"/>
    <property type="evidence" value="ECO:0007669"/>
    <property type="project" value="InterPro"/>
</dbReference>
<gene>
    <name evidence="7" type="ORF">KUM_1002</name>
</gene>
<feature type="transmembrane region" description="Helical" evidence="6">
    <location>
        <begin position="63"/>
        <end position="80"/>
    </location>
</feature>
<dbReference type="InterPro" id="IPR030923">
    <property type="entry name" value="LptG"/>
</dbReference>
<reference evidence="7" key="1">
    <citation type="journal article" date="2012" name="Vet. Microbiol.">
        <title>Comparative genomic analyses of the Taylorellae.</title>
        <authorList>
            <person name="Hauser H."/>
            <person name="Richter D.C."/>
            <person name="van Tonder A."/>
            <person name="Clark L."/>
            <person name="Preston A."/>
        </authorList>
    </citation>
    <scope>NUCLEOTIDE SEQUENCE</scope>
    <source>
        <strain evidence="7">14/45</strain>
    </source>
</reference>
<dbReference type="EMBL" id="HE681424">
    <property type="protein sequence ID" value="CCG19790.1"/>
    <property type="molecule type" value="Genomic_DNA"/>
</dbReference>
<dbReference type="PANTHER" id="PTHR33529">
    <property type="entry name" value="SLR0882 PROTEIN-RELATED"/>
    <property type="match status" value="1"/>
</dbReference>
<dbReference type="InterPro" id="IPR005495">
    <property type="entry name" value="LptG/LptF_permease"/>
</dbReference>
<feature type="transmembrane region" description="Helical" evidence="6">
    <location>
        <begin position="101"/>
        <end position="124"/>
    </location>
</feature>
<protein>
    <submittedName>
        <fullName evidence="7">Putative membrane protein</fullName>
    </submittedName>
</protein>
<keyword evidence="3 6" id="KW-0812">Transmembrane</keyword>
<accession>I7IC20</accession>
<evidence type="ECO:0000256" key="6">
    <source>
        <dbReference type="SAM" id="Phobius"/>
    </source>
</evidence>
<dbReference type="GO" id="GO:0015920">
    <property type="term" value="P:lipopolysaccharide transport"/>
    <property type="evidence" value="ECO:0007669"/>
    <property type="project" value="TreeGrafter"/>
</dbReference>
<dbReference type="KEGG" id="tat:KUM_1002"/>
<dbReference type="RefSeq" id="WP_015551840.1">
    <property type="nucleotide sequence ID" value="NC_021033.1"/>
</dbReference>
<dbReference type="HOGENOM" id="CLU_028799_1_1_4"/>
<keyword evidence="4 6" id="KW-1133">Transmembrane helix</keyword>
<feature type="transmembrane region" description="Helical" evidence="6">
    <location>
        <begin position="12"/>
        <end position="30"/>
    </location>
</feature>
<dbReference type="GO" id="GO:0055085">
    <property type="term" value="P:transmembrane transport"/>
    <property type="evidence" value="ECO:0007669"/>
    <property type="project" value="InterPro"/>
</dbReference>
<comment type="subcellular location">
    <subcellularLocation>
        <location evidence="1">Cell membrane</location>
        <topology evidence="1">Multi-pass membrane protein</topology>
    </subcellularLocation>
</comment>
<proteinExistence type="predicted"/>
<sequence>MKSAIKLLSKEIYKTCALVILVLLGLFTFFETIEEFDKLNEIYTLWVMLALQAFQLPTRLYDILPIGLLIGAVVALANLAQRNELVILRVSGLSSRKLLLMLWWITVPIVIFATLLSEVITPWADQRVSAINMAVLGKKSNQLDSGYWFREPSTKDTYRVINLQNLIDNKTVEGIKVYEYSIVDNQFKRLLIAEKGELANKELKLFKVIQTDSLINMDKVLNTEHDPVIKGSNSQKMDMVSLPTSLTESRLLASELKPDRMSTLKLLDYLDYLEENNLEKNRHVVALWRKLSYPFALIVMITLATPLGFVQNRKGGVGAKIFIGILIGIVFFMVNQLSLNMGMLSNLPPWITALLPNIIAMVLAMGALYLIERKPKPKPPILST</sequence>
<feature type="transmembrane region" description="Helical" evidence="6">
    <location>
        <begin position="317"/>
        <end position="338"/>
    </location>
</feature>
<evidence type="ECO:0000256" key="3">
    <source>
        <dbReference type="ARBA" id="ARBA00022692"/>
    </source>
</evidence>
<dbReference type="PANTHER" id="PTHR33529:SF2">
    <property type="entry name" value="LIPOPOLYSACCHARIDE EXPORT SYSTEM PERMEASE PROTEIN LPTG"/>
    <property type="match status" value="1"/>
</dbReference>
<dbReference type="Pfam" id="PF03739">
    <property type="entry name" value="LptF_LptG"/>
    <property type="match status" value="1"/>
</dbReference>
<dbReference type="AlphaFoldDB" id="I7IC20"/>